<dbReference type="InterPro" id="IPR035925">
    <property type="entry name" value="BSD_dom_sf"/>
</dbReference>
<proteinExistence type="predicted"/>
<name>C5Y4Q7_SORBI</name>
<evidence type="ECO:0000313" key="4">
    <source>
        <dbReference type="Proteomes" id="UP000000768"/>
    </source>
</evidence>
<dbReference type="Pfam" id="PF03909">
    <property type="entry name" value="BSD"/>
    <property type="match status" value="1"/>
</dbReference>
<feature type="compositionally biased region" description="Low complexity" evidence="1">
    <location>
        <begin position="22"/>
        <end position="36"/>
    </location>
</feature>
<dbReference type="PANTHER" id="PTHR31923:SF33">
    <property type="entry name" value="BSD DOMAIN CONTAINING PROTEIN, EXPRESSED"/>
    <property type="match status" value="1"/>
</dbReference>
<dbReference type="Gene3D" id="1.10.3970.10">
    <property type="entry name" value="BSD domain"/>
    <property type="match status" value="1"/>
</dbReference>
<dbReference type="InParanoid" id="C5Y4Q7"/>
<dbReference type="PANTHER" id="PTHR31923">
    <property type="entry name" value="BSD DOMAIN-CONTAINING PROTEIN"/>
    <property type="match status" value="1"/>
</dbReference>
<sequence>MAWLARSIANSLLATVDEPEASDPGPSASPGSSSPPRGVREDLSELTGALANRFQGLASFLAPAPAPAPDGGGGALRRPDPAEIAGRFRAGLARLPGRQAVADLAKIASSLLPPEGDADWAEAAAGVTEEVVAFARDAASRPELWLDFPLLPDDADSDDFDMTDAQQDHALAVESLAPELADLRIELCPSHMSEGCFWKVYFVLLHPQLRKDDAEILSTPQILEARDKLSHDLQYRTKLQGSYGDTIHVPFSNEDGVLGSPVGVLGVLKGQDDSAMLTSFSNIHYGKPQPINQDILSNDTISETRAVPSDNISSSVPVQLLPILKDTTVVTLSRMEESTHNLSTEDAAKEEQSAQMYEIPLTDNSAPKDDEQKQPLADISEQSRVDIQKTDNVEDGDIEDDDGDEWLEEETGDPGDTKIPIAHDEDVSFSDLEEDDDAA</sequence>
<dbReference type="EMBL" id="CM000764">
    <property type="protein sequence ID" value="EES09955.1"/>
    <property type="molecule type" value="Genomic_DNA"/>
</dbReference>
<dbReference type="OrthoDB" id="2021158at2759"/>
<accession>C5Y4Q7</accession>
<evidence type="ECO:0000313" key="3">
    <source>
        <dbReference type="EMBL" id="EES09955.1"/>
    </source>
</evidence>
<dbReference type="KEGG" id="sbi:8061722"/>
<feature type="compositionally biased region" description="Basic and acidic residues" evidence="1">
    <location>
        <begin position="381"/>
        <end position="392"/>
    </location>
</feature>
<dbReference type="AlphaFoldDB" id="C5Y4Q7"/>
<dbReference type="HOGENOM" id="CLU_043615_1_0_1"/>
<evidence type="ECO:0000256" key="1">
    <source>
        <dbReference type="SAM" id="MobiDB-lite"/>
    </source>
</evidence>
<dbReference type="SUPFAM" id="SSF140383">
    <property type="entry name" value="BSD domain-like"/>
    <property type="match status" value="1"/>
</dbReference>
<dbReference type="PROSITE" id="PS50858">
    <property type="entry name" value="BSD"/>
    <property type="match status" value="1"/>
</dbReference>
<dbReference type="Proteomes" id="UP000000768">
    <property type="component" value="Chromosome 5"/>
</dbReference>
<gene>
    <name evidence="3" type="ORF">SORBI_3005G155300</name>
</gene>
<feature type="domain" description="BSD" evidence="2">
    <location>
        <begin position="157"/>
        <end position="209"/>
    </location>
</feature>
<protein>
    <recommendedName>
        <fullName evidence="2">BSD domain-containing protein</fullName>
    </recommendedName>
</protein>
<dbReference type="InterPro" id="IPR005607">
    <property type="entry name" value="BSD_dom"/>
</dbReference>
<keyword evidence="4" id="KW-1185">Reference proteome</keyword>
<evidence type="ECO:0000259" key="2">
    <source>
        <dbReference type="PROSITE" id="PS50858"/>
    </source>
</evidence>
<dbReference type="OMA" id="EEQSMQM"/>
<organism evidence="3 4">
    <name type="scientific">Sorghum bicolor</name>
    <name type="common">Sorghum</name>
    <name type="synonym">Sorghum vulgare</name>
    <dbReference type="NCBI Taxonomy" id="4558"/>
    <lineage>
        <taxon>Eukaryota</taxon>
        <taxon>Viridiplantae</taxon>
        <taxon>Streptophyta</taxon>
        <taxon>Embryophyta</taxon>
        <taxon>Tracheophyta</taxon>
        <taxon>Spermatophyta</taxon>
        <taxon>Magnoliopsida</taxon>
        <taxon>Liliopsida</taxon>
        <taxon>Poales</taxon>
        <taxon>Poaceae</taxon>
        <taxon>PACMAD clade</taxon>
        <taxon>Panicoideae</taxon>
        <taxon>Andropogonodae</taxon>
        <taxon>Andropogoneae</taxon>
        <taxon>Sorghinae</taxon>
        <taxon>Sorghum</taxon>
    </lineage>
</organism>
<reference evidence="4" key="2">
    <citation type="journal article" date="2018" name="Plant J.">
        <title>The Sorghum bicolor reference genome: improved assembly, gene annotations, a transcriptome atlas, and signatures of genome organization.</title>
        <authorList>
            <person name="McCormick R.F."/>
            <person name="Truong S.K."/>
            <person name="Sreedasyam A."/>
            <person name="Jenkins J."/>
            <person name="Shu S."/>
            <person name="Sims D."/>
            <person name="Kennedy M."/>
            <person name="Amirebrahimi M."/>
            <person name="Weers B.D."/>
            <person name="McKinley B."/>
            <person name="Mattison A."/>
            <person name="Morishige D.T."/>
            <person name="Grimwood J."/>
            <person name="Schmutz J."/>
            <person name="Mullet J.E."/>
        </authorList>
    </citation>
    <scope>NUCLEOTIDE SEQUENCE [LARGE SCALE GENOMIC DNA]</scope>
    <source>
        <strain evidence="4">cv. BTx623</strain>
    </source>
</reference>
<feature type="compositionally biased region" description="Acidic residues" evidence="1">
    <location>
        <begin position="427"/>
        <end position="439"/>
    </location>
</feature>
<dbReference type="SMART" id="SM00751">
    <property type="entry name" value="BSD"/>
    <property type="match status" value="1"/>
</dbReference>
<feature type="compositionally biased region" description="Acidic residues" evidence="1">
    <location>
        <begin position="393"/>
        <end position="413"/>
    </location>
</feature>
<dbReference type="eggNOG" id="ENOG502QQ1N">
    <property type="taxonomic scope" value="Eukaryota"/>
</dbReference>
<reference evidence="3 4" key="1">
    <citation type="journal article" date="2009" name="Nature">
        <title>The Sorghum bicolor genome and the diversification of grasses.</title>
        <authorList>
            <person name="Paterson A.H."/>
            <person name="Bowers J.E."/>
            <person name="Bruggmann R."/>
            <person name="Dubchak I."/>
            <person name="Grimwood J."/>
            <person name="Gundlach H."/>
            <person name="Haberer G."/>
            <person name="Hellsten U."/>
            <person name="Mitros T."/>
            <person name="Poliakov A."/>
            <person name="Schmutz J."/>
            <person name="Spannagl M."/>
            <person name="Tang H."/>
            <person name="Wang X."/>
            <person name="Wicker T."/>
            <person name="Bharti A.K."/>
            <person name="Chapman J."/>
            <person name="Feltus F.A."/>
            <person name="Gowik U."/>
            <person name="Grigoriev I.V."/>
            <person name="Lyons E."/>
            <person name="Maher C.A."/>
            <person name="Martis M."/>
            <person name="Narechania A."/>
            <person name="Otillar R.P."/>
            <person name="Penning B.W."/>
            <person name="Salamov A.A."/>
            <person name="Wang Y."/>
            <person name="Zhang L."/>
            <person name="Carpita N.C."/>
            <person name="Freeling M."/>
            <person name="Gingle A.R."/>
            <person name="Hash C.T."/>
            <person name="Keller B."/>
            <person name="Klein P."/>
            <person name="Kresovich S."/>
            <person name="McCann M.C."/>
            <person name="Ming R."/>
            <person name="Peterson D.G."/>
            <person name="Mehboob-ur-Rahman"/>
            <person name="Ware D."/>
            <person name="Westhoff P."/>
            <person name="Mayer K.F."/>
            <person name="Messing J."/>
            <person name="Rokhsar D.S."/>
        </authorList>
    </citation>
    <scope>NUCLEOTIDE SEQUENCE [LARGE SCALE GENOMIC DNA]</scope>
    <source>
        <strain evidence="4">cv. BTx623</strain>
    </source>
</reference>
<feature type="region of interest" description="Disordered" evidence="1">
    <location>
        <begin position="15"/>
        <end position="44"/>
    </location>
</feature>
<feature type="region of interest" description="Disordered" evidence="1">
    <location>
        <begin position="360"/>
        <end position="439"/>
    </location>
</feature>
<dbReference type="Gramene" id="EES09955">
    <property type="protein sequence ID" value="EES09955"/>
    <property type="gene ID" value="SORBI_3005G155300"/>
</dbReference>